<dbReference type="InterPro" id="IPR043502">
    <property type="entry name" value="DNA/RNA_pol_sf"/>
</dbReference>
<protein>
    <submittedName>
        <fullName evidence="1">Uncharacterized protein</fullName>
    </submittedName>
</protein>
<evidence type="ECO:0000313" key="1">
    <source>
        <dbReference type="EMBL" id="WMV58517.1"/>
    </source>
</evidence>
<gene>
    <name evidence="1" type="ORF">MTR67_051902</name>
</gene>
<keyword evidence="2" id="KW-1185">Reference proteome</keyword>
<accession>A0AAF0ZZI2</accession>
<dbReference type="Proteomes" id="UP001234989">
    <property type="component" value="Chromosome 12"/>
</dbReference>
<dbReference type="InterPro" id="IPR043128">
    <property type="entry name" value="Rev_trsase/Diguanyl_cyclase"/>
</dbReference>
<reference evidence="1" key="1">
    <citation type="submission" date="2023-08" db="EMBL/GenBank/DDBJ databases">
        <title>A de novo genome assembly of Solanum verrucosum Schlechtendal, a Mexican diploid species geographically isolated from the other diploid A-genome species in potato relatives.</title>
        <authorList>
            <person name="Hosaka K."/>
        </authorList>
    </citation>
    <scope>NUCLEOTIDE SEQUENCE</scope>
    <source>
        <tissue evidence="1">Young leaves</tissue>
    </source>
</reference>
<name>A0AAF0ZZI2_SOLVR</name>
<dbReference type="AlphaFoldDB" id="A0AAF0ZZI2"/>
<proteinExistence type="predicted"/>
<evidence type="ECO:0000313" key="2">
    <source>
        <dbReference type="Proteomes" id="UP001234989"/>
    </source>
</evidence>
<dbReference type="Gene3D" id="3.30.70.270">
    <property type="match status" value="1"/>
</dbReference>
<sequence>MGKAGNRTGRSRYRFRSVTGSVSVPDSTGSIRYCAGPGGLDPVSGPVRYRSGTGTRIFFRNYRFRSVLVSVRFRPVVPGSVPVPVRPDPVVPVPIPLPAIGMGIEVDPKKTDTVKSWPRLLSPTDIRSFLGLAGYYRRFV</sequence>
<dbReference type="SUPFAM" id="SSF56672">
    <property type="entry name" value="DNA/RNA polymerases"/>
    <property type="match status" value="1"/>
</dbReference>
<organism evidence="1 2">
    <name type="scientific">Solanum verrucosum</name>
    <dbReference type="NCBI Taxonomy" id="315347"/>
    <lineage>
        <taxon>Eukaryota</taxon>
        <taxon>Viridiplantae</taxon>
        <taxon>Streptophyta</taxon>
        <taxon>Embryophyta</taxon>
        <taxon>Tracheophyta</taxon>
        <taxon>Spermatophyta</taxon>
        <taxon>Magnoliopsida</taxon>
        <taxon>eudicotyledons</taxon>
        <taxon>Gunneridae</taxon>
        <taxon>Pentapetalae</taxon>
        <taxon>asterids</taxon>
        <taxon>lamiids</taxon>
        <taxon>Solanales</taxon>
        <taxon>Solanaceae</taxon>
        <taxon>Solanoideae</taxon>
        <taxon>Solaneae</taxon>
        <taxon>Solanum</taxon>
    </lineage>
</organism>
<dbReference type="EMBL" id="CP133623">
    <property type="protein sequence ID" value="WMV58517.1"/>
    <property type="molecule type" value="Genomic_DNA"/>
</dbReference>